<keyword evidence="2" id="KW-1185">Reference proteome</keyword>
<dbReference type="Proteomes" id="UP001590950">
    <property type="component" value="Unassembled WGS sequence"/>
</dbReference>
<comment type="caution">
    <text evidence="1">The sequence shown here is derived from an EMBL/GenBank/DDBJ whole genome shotgun (WGS) entry which is preliminary data.</text>
</comment>
<protein>
    <submittedName>
        <fullName evidence="1">Uncharacterized protein</fullName>
    </submittedName>
</protein>
<evidence type="ECO:0000313" key="1">
    <source>
        <dbReference type="EMBL" id="KAL2048657.1"/>
    </source>
</evidence>
<accession>A0ABR4ASI4</accession>
<proteinExistence type="predicted"/>
<gene>
    <name evidence="1" type="ORF">N7G274_000569</name>
</gene>
<name>A0ABR4ASI4_9LECA</name>
<sequence length="100" mass="11406">MPQSLPQEVPRRYRLPVSDKRRYPHHGQEAVGTAYMDKPRYFTFMVVLDKKNWAKEDGVLIHWDDLGPQSENPLWQRTGETLTGRLPGMGMVAASLAGLI</sequence>
<dbReference type="EMBL" id="JBEFKJ010000001">
    <property type="protein sequence ID" value="KAL2048657.1"/>
    <property type="molecule type" value="Genomic_DNA"/>
</dbReference>
<evidence type="ECO:0000313" key="2">
    <source>
        <dbReference type="Proteomes" id="UP001590950"/>
    </source>
</evidence>
<organism evidence="1 2">
    <name type="scientific">Stereocaulon virgatum</name>
    <dbReference type="NCBI Taxonomy" id="373712"/>
    <lineage>
        <taxon>Eukaryota</taxon>
        <taxon>Fungi</taxon>
        <taxon>Dikarya</taxon>
        <taxon>Ascomycota</taxon>
        <taxon>Pezizomycotina</taxon>
        <taxon>Lecanoromycetes</taxon>
        <taxon>OSLEUM clade</taxon>
        <taxon>Lecanoromycetidae</taxon>
        <taxon>Lecanorales</taxon>
        <taxon>Lecanorineae</taxon>
        <taxon>Stereocaulaceae</taxon>
        <taxon>Stereocaulon</taxon>
    </lineage>
</organism>
<reference evidence="1 2" key="1">
    <citation type="submission" date="2024-09" db="EMBL/GenBank/DDBJ databases">
        <title>Rethinking Asexuality: The Enigmatic Case of Functional Sexual Genes in Lepraria (Stereocaulaceae).</title>
        <authorList>
            <person name="Doellman M."/>
            <person name="Sun Y."/>
            <person name="Barcenas-Pena A."/>
            <person name="Lumbsch H.T."/>
            <person name="Grewe F."/>
        </authorList>
    </citation>
    <scope>NUCLEOTIDE SEQUENCE [LARGE SCALE GENOMIC DNA]</scope>
    <source>
        <strain evidence="1 2">Mercado 3170</strain>
    </source>
</reference>